<keyword evidence="1" id="KW-0812">Transmembrane</keyword>
<gene>
    <name evidence="2" type="ORF">K435DRAFT_166822</name>
</gene>
<evidence type="ECO:0000256" key="1">
    <source>
        <dbReference type="SAM" id="Phobius"/>
    </source>
</evidence>
<feature type="transmembrane region" description="Helical" evidence="1">
    <location>
        <begin position="57"/>
        <end position="77"/>
    </location>
</feature>
<organism evidence="2 3">
    <name type="scientific">Dendrothele bispora (strain CBS 962.96)</name>
    <dbReference type="NCBI Taxonomy" id="1314807"/>
    <lineage>
        <taxon>Eukaryota</taxon>
        <taxon>Fungi</taxon>
        <taxon>Dikarya</taxon>
        <taxon>Basidiomycota</taxon>
        <taxon>Agaricomycotina</taxon>
        <taxon>Agaricomycetes</taxon>
        <taxon>Agaricomycetidae</taxon>
        <taxon>Agaricales</taxon>
        <taxon>Agaricales incertae sedis</taxon>
        <taxon>Dendrothele</taxon>
    </lineage>
</organism>
<accession>A0A4S8LWX9</accession>
<reference evidence="2 3" key="1">
    <citation type="journal article" date="2019" name="Nat. Ecol. Evol.">
        <title>Megaphylogeny resolves global patterns of mushroom evolution.</title>
        <authorList>
            <person name="Varga T."/>
            <person name="Krizsan K."/>
            <person name="Foldi C."/>
            <person name="Dima B."/>
            <person name="Sanchez-Garcia M."/>
            <person name="Sanchez-Ramirez S."/>
            <person name="Szollosi G.J."/>
            <person name="Szarkandi J.G."/>
            <person name="Papp V."/>
            <person name="Albert L."/>
            <person name="Andreopoulos W."/>
            <person name="Angelini C."/>
            <person name="Antonin V."/>
            <person name="Barry K.W."/>
            <person name="Bougher N.L."/>
            <person name="Buchanan P."/>
            <person name="Buyck B."/>
            <person name="Bense V."/>
            <person name="Catcheside P."/>
            <person name="Chovatia M."/>
            <person name="Cooper J."/>
            <person name="Damon W."/>
            <person name="Desjardin D."/>
            <person name="Finy P."/>
            <person name="Geml J."/>
            <person name="Haridas S."/>
            <person name="Hughes K."/>
            <person name="Justo A."/>
            <person name="Karasinski D."/>
            <person name="Kautmanova I."/>
            <person name="Kiss B."/>
            <person name="Kocsube S."/>
            <person name="Kotiranta H."/>
            <person name="LaButti K.M."/>
            <person name="Lechner B.E."/>
            <person name="Liimatainen K."/>
            <person name="Lipzen A."/>
            <person name="Lukacs Z."/>
            <person name="Mihaltcheva S."/>
            <person name="Morgado L.N."/>
            <person name="Niskanen T."/>
            <person name="Noordeloos M.E."/>
            <person name="Ohm R.A."/>
            <person name="Ortiz-Santana B."/>
            <person name="Ovrebo C."/>
            <person name="Racz N."/>
            <person name="Riley R."/>
            <person name="Savchenko A."/>
            <person name="Shiryaev A."/>
            <person name="Soop K."/>
            <person name="Spirin V."/>
            <person name="Szebenyi C."/>
            <person name="Tomsovsky M."/>
            <person name="Tulloss R.E."/>
            <person name="Uehling J."/>
            <person name="Grigoriev I.V."/>
            <person name="Vagvolgyi C."/>
            <person name="Papp T."/>
            <person name="Martin F.M."/>
            <person name="Miettinen O."/>
            <person name="Hibbett D.S."/>
            <person name="Nagy L.G."/>
        </authorList>
    </citation>
    <scope>NUCLEOTIDE SEQUENCE [LARGE SCALE GENOMIC DNA]</scope>
    <source>
        <strain evidence="2 3">CBS 962.96</strain>
    </source>
</reference>
<protein>
    <submittedName>
        <fullName evidence="2">Uncharacterized protein</fullName>
    </submittedName>
</protein>
<dbReference type="EMBL" id="ML179230">
    <property type="protein sequence ID" value="THU94179.1"/>
    <property type="molecule type" value="Genomic_DNA"/>
</dbReference>
<keyword evidence="1" id="KW-0472">Membrane</keyword>
<keyword evidence="3" id="KW-1185">Reference proteome</keyword>
<dbReference type="AlphaFoldDB" id="A0A4S8LWX9"/>
<proteinExistence type="predicted"/>
<evidence type="ECO:0000313" key="3">
    <source>
        <dbReference type="Proteomes" id="UP000297245"/>
    </source>
</evidence>
<feature type="transmembrane region" description="Helical" evidence="1">
    <location>
        <begin position="97"/>
        <end position="115"/>
    </location>
</feature>
<feature type="transmembrane region" description="Helical" evidence="1">
    <location>
        <begin position="229"/>
        <end position="257"/>
    </location>
</feature>
<name>A0A4S8LWX9_DENBC</name>
<keyword evidence="1" id="KW-1133">Transmembrane helix</keyword>
<dbReference type="Proteomes" id="UP000297245">
    <property type="component" value="Unassembled WGS sequence"/>
</dbReference>
<evidence type="ECO:0000313" key="2">
    <source>
        <dbReference type="EMBL" id="THU94179.1"/>
    </source>
</evidence>
<sequence length="261" mass="29811">MLCWRGSRLFFFMVYVIETFFSLDRICNREFRTVPLSENLIVSSLKSAPLFLLYRRLWFFEFFFFVYPFTLLLFAPVLPPSPLVSIPRKEKKAGFQYLIHCPSVIIVFVLACPVCPSLSGPPLCVCPICRTSSNPPAYLPLSCCCSLPWFHASVCVWRRSQGPTTPWFPFSFASDEDSVTSHLKRPQTSIMVTPPISHNLSPKNPVGYHTTHTHDTFVCRYGSVRCSRLLSLGIVISWEFVSTLGSFLFVLLFLPFYCTSL</sequence>